<dbReference type="EMBL" id="JADYXP020000001">
    <property type="protein sequence ID" value="KAL0133312.1"/>
    <property type="molecule type" value="Genomic_DNA"/>
</dbReference>
<dbReference type="PANTHER" id="PTHR21032:SF0">
    <property type="entry name" value="G PATCH DOMAIN-CONTAINING PROTEIN 11"/>
    <property type="match status" value="1"/>
</dbReference>
<feature type="domain" description="G-patch" evidence="5">
    <location>
        <begin position="72"/>
        <end position="118"/>
    </location>
</feature>
<dbReference type="InterPro" id="IPR039249">
    <property type="entry name" value="GPATCH11"/>
</dbReference>
<dbReference type="AlphaFoldDB" id="A0AAW2H170"/>
<name>A0AAW2H170_9HYME</name>
<dbReference type="InterPro" id="IPR025239">
    <property type="entry name" value="DUF4187"/>
</dbReference>
<keyword evidence="7" id="KW-1185">Reference proteome</keyword>
<feature type="region of interest" description="Disordered" evidence="4">
    <location>
        <begin position="109"/>
        <end position="140"/>
    </location>
</feature>
<dbReference type="GO" id="GO:0000776">
    <property type="term" value="C:kinetochore"/>
    <property type="evidence" value="ECO:0007669"/>
    <property type="project" value="TreeGrafter"/>
</dbReference>
<feature type="compositionally biased region" description="Acidic residues" evidence="4">
    <location>
        <begin position="186"/>
        <end position="208"/>
    </location>
</feature>
<evidence type="ECO:0000313" key="7">
    <source>
        <dbReference type="Proteomes" id="UP001430953"/>
    </source>
</evidence>
<dbReference type="Pfam" id="PF01585">
    <property type="entry name" value="G-patch"/>
    <property type="match status" value="1"/>
</dbReference>
<dbReference type="Pfam" id="PF13821">
    <property type="entry name" value="DUF4187"/>
    <property type="match status" value="1"/>
</dbReference>
<dbReference type="SMART" id="SM00443">
    <property type="entry name" value="G_patch"/>
    <property type="match status" value="1"/>
</dbReference>
<evidence type="ECO:0000256" key="2">
    <source>
        <dbReference type="ARBA" id="ARBA00021978"/>
    </source>
</evidence>
<proteinExistence type="inferred from homology"/>
<feature type="region of interest" description="Disordered" evidence="4">
    <location>
        <begin position="178"/>
        <end position="208"/>
    </location>
</feature>
<evidence type="ECO:0000256" key="3">
    <source>
        <dbReference type="ARBA" id="ARBA00030688"/>
    </source>
</evidence>
<comment type="caution">
    <text evidence="6">The sequence shown here is derived from an EMBL/GenBank/DDBJ whole genome shotgun (WGS) entry which is preliminary data.</text>
</comment>
<dbReference type="PROSITE" id="PS50174">
    <property type="entry name" value="G_PATCH"/>
    <property type="match status" value="1"/>
</dbReference>
<dbReference type="SMART" id="SM01173">
    <property type="entry name" value="DUF4187"/>
    <property type="match status" value="1"/>
</dbReference>
<evidence type="ECO:0000256" key="1">
    <source>
        <dbReference type="ARBA" id="ARBA00007140"/>
    </source>
</evidence>
<dbReference type="Proteomes" id="UP001430953">
    <property type="component" value="Unassembled WGS sequence"/>
</dbReference>
<feature type="compositionally biased region" description="Polar residues" evidence="4">
    <location>
        <begin position="125"/>
        <end position="137"/>
    </location>
</feature>
<dbReference type="PANTHER" id="PTHR21032">
    <property type="entry name" value="G PATCH DOMAIN-CONTAINING PROTEIN 11"/>
    <property type="match status" value="1"/>
</dbReference>
<organism evidence="6 7">
    <name type="scientific">Cardiocondyla obscurior</name>
    <dbReference type="NCBI Taxonomy" id="286306"/>
    <lineage>
        <taxon>Eukaryota</taxon>
        <taxon>Metazoa</taxon>
        <taxon>Ecdysozoa</taxon>
        <taxon>Arthropoda</taxon>
        <taxon>Hexapoda</taxon>
        <taxon>Insecta</taxon>
        <taxon>Pterygota</taxon>
        <taxon>Neoptera</taxon>
        <taxon>Endopterygota</taxon>
        <taxon>Hymenoptera</taxon>
        <taxon>Apocrita</taxon>
        <taxon>Aculeata</taxon>
        <taxon>Formicoidea</taxon>
        <taxon>Formicidae</taxon>
        <taxon>Myrmicinae</taxon>
        <taxon>Cardiocondyla</taxon>
    </lineage>
</organism>
<evidence type="ECO:0000313" key="6">
    <source>
        <dbReference type="EMBL" id="KAL0133312.1"/>
    </source>
</evidence>
<evidence type="ECO:0000256" key="4">
    <source>
        <dbReference type="SAM" id="MobiDB-lite"/>
    </source>
</evidence>
<accession>A0AAW2H170</accession>
<evidence type="ECO:0000259" key="5">
    <source>
        <dbReference type="PROSITE" id="PS50174"/>
    </source>
</evidence>
<comment type="similarity">
    <text evidence="1">Belongs to the GPATCH11 family.</text>
</comment>
<dbReference type="InterPro" id="IPR000467">
    <property type="entry name" value="G_patch_dom"/>
</dbReference>
<dbReference type="GO" id="GO:0003676">
    <property type="term" value="F:nucleic acid binding"/>
    <property type="evidence" value="ECO:0007669"/>
    <property type="project" value="InterPro"/>
</dbReference>
<sequence length="253" mass="29613">MSDDEDYMSDKFLQTCQQTVSPSLLHKHSDRRQFKIMKKKAEIEARMKKQTKLLKAMEAQKREEGLLNAIASDNKGFEILLKMGYTPGQGIGKDQSGITEPITINVKTNKHGLGDVPNKKKKLHNNTTSKETNNIDTNEFRSRMAQGKMEQMYRTDLYKSQKVCQELNIKDNIEKPDELWYWPETKEEEEEEEEEDDESDNDKDDESLSDLQKLHSLTTYLRTKYLYCIWCATKFDDLRDLRDNCPGNTREDH</sequence>
<gene>
    <name evidence="6" type="ORF">PUN28_000812</name>
</gene>
<protein>
    <recommendedName>
        <fullName evidence="2">G patch domain-containing protein 11</fullName>
    </recommendedName>
    <alternativeName>
        <fullName evidence="3">Coiled-coil domain-containing protein 75</fullName>
    </alternativeName>
</protein>
<reference evidence="6 7" key="1">
    <citation type="submission" date="2023-03" db="EMBL/GenBank/DDBJ databases">
        <title>High recombination rates correlate with genetic variation in Cardiocondyla obscurior ants.</title>
        <authorList>
            <person name="Errbii M."/>
        </authorList>
    </citation>
    <scope>NUCLEOTIDE SEQUENCE [LARGE SCALE GENOMIC DNA]</scope>
    <source>
        <strain evidence="6">Alpha-2009</strain>
        <tissue evidence="6">Whole body</tissue>
    </source>
</reference>